<reference evidence="14" key="1">
    <citation type="journal article" date="2020" name="Stud. Mycol.">
        <title>101 Dothideomycetes genomes: a test case for predicting lifestyles and emergence of pathogens.</title>
        <authorList>
            <person name="Haridas S."/>
            <person name="Albert R."/>
            <person name="Binder M."/>
            <person name="Bloem J."/>
            <person name="Labutti K."/>
            <person name="Salamov A."/>
            <person name="Andreopoulos B."/>
            <person name="Baker S."/>
            <person name="Barry K."/>
            <person name="Bills G."/>
            <person name="Bluhm B."/>
            <person name="Cannon C."/>
            <person name="Castanera R."/>
            <person name="Culley D."/>
            <person name="Daum C."/>
            <person name="Ezra D."/>
            <person name="Gonzalez J."/>
            <person name="Henrissat B."/>
            <person name="Kuo A."/>
            <person name="Liang C."/>
            <person name="Lipzen A."/>
            <person name="Lutzoni F."/>
            <person name="Magnuson J."/>
            <person name="Mondo S."/>
            <person name="Nolan M."/>
            <person name="Ohm R."/>
            <person name="Pangilinan J."/>
            <person name="Park H.-J."/>
            <person name="Ramirez L."/>
            <person name="Alfaro M."/>
            <person name="Sun H."/>
            <person name="Tritt A."/>
            <person name="Yoshinaga Y."/>
            <person name="Zwiers L.-H."/>
            <person name="Turgeon B."/>
            <person name="Goodwin S."/>
            <person name="Spatafora J."/>
            <person name="Crous P."/>
            <person name="Grigoriev I."/>
        </authorList>
    </citation>
    <scope>NUCLEOTIDE SEQUENCE</scope>
    <source>
        <strain evidence="14">CBS 115976</strain>
    </source>
</reference>
<dbReference type="PANTHER" id="PTHR24322">
    <property type="entry name" value="PKSB"/>
    <property type="match status" value="1"/>
</dbReference>
<comment type="function">
    <text evidence="9">Catalyzes the reduction of all-trans-retinal to all-trans-retinol in the presence of NADPH.</text>
</comment>
<protein>
    <recommendedName>
        <fullName evidence="10">Short-chain dehydrogenase/reductase 3</fullName>
    </recommendedName>
    <alternativeName>
        <fullName evidence="11">Retinal short-chain dehydrogenase/reductase 1</fullName>
    </alternativeName>
</protein>
<dbReference type="Gene3D" id="3.40.50.720">
    <property type="entry name" value="NAD(P)-binding Rossmann-like Domain"/>
    <property type="match status" value="1"/>
</dbReference>
<evidence type="ECO:0000256" key="11">
    <source>
        <dbReference type="ARBA" id="ARBA00082544"/>
    </source>
</evidence>
<evidence type="ECO:0000256" key="3">
    <source>
        <dbReference type="ARBA" id="ARBA00022692"/>
    </source>
</evidence>
<evidence type="ECO:0000256" key="4">
    <source>
        <dbReference type="ARBA" id="ARBA00022857"/>
    </source>
</evidence>
<evidence type="ECO:0000256" key="8">
    <source>
        <dbReference type="ARBA" id="ARBA00023136"/>
    </source>
</evidence>
<dbReference type="PANTHER" id="PTHR24322:SF736">
    <property type="entry name" value="RETINOL DEHYDROGENASE 10"/>
    <property type="match status" value="1"/>
</dbReference>
<dbReference type="InterPro" id="IPR020904">
    <property type="entry name" value="Sc_DH/Rdtase_CS"/>
</dbReference>
<dbReference type="FunFam" id="3.40.50.720:FF:000131">
    <property type="entry name" value="Short-chain dehydrogenase/reductase 3"/>
    <property type="match status" value="1"/>
</dbReference>
<evidence type="ECO:0000256" key="9">
    <source>
        <dbReference type="ARBA" id="ARBA00059620"/>
    </source>
</evidence>
<keyword evidence="7" id="KW-0443">Lipid metabolism</keyword>
<comment type="subcellular location">
    <subcellularLocation>
        <location evidence="1">Membrane</location>
        <topology evidence="1">Multi-pass membrane protein</topology>
    </subcellularLocation>
</comment>
<organism evidence="14 15">
    <name type="scientific">Microthyrium microscopicum</name>
    <dbReference type="NCBI Taxonomy" id="703497"/>
    <lineage>
        <taxon>Eukaryota</taxon>
        <taxon>Fungi</taxon>
        <taxon>Dikarya</taxon>
        <taxon>Ascomycota</taxon>
        <taxon>Pezizomycotina</taxon>
        <taxon>Dothideomycetes</taxon>
        <taxon>Dothideomycetes incertae sedis</taxon>
        <taxon>Microthyriales</taxon>
        <taxon>Microthyriaceae</taxon>
        <taxon>Microthyrium</taxon>
    </lineage>
</organism>
<evidence type="ECO:0000256" key="10">
    <source>
        <dbReference type="ARBA" id="ARBA00068717"/>
    </source>
</evidence>
<dbReference type="InterPro" id="IPR002347">
    <property type="entry name" value="SDR_fam"/>
</dbReference>
<keyword evidence="6" id="KW-0560">Oxidoreductase</keyword>
<gene>
    <name evidence="14" type="ORF">BT63DRAFT_423183</name>
</gene>
<evidence type="ECO:0000313" key="14">
    <source>
        <dbReference type="EMBL" id="KAF2670912.1"/>
    </source>
</evidence>
<dbReference type="InterPro" id="IPR036291">
    <property type="entry name" value="NAD(P)-bd_dom_sf"/>
</dbReference>
<dbReference type="SUPFAM" id="SSF51735">
    <property type="entry name" value="NAD(P)-binding Rossmann-fold domains"/>
    <property type="match status" value="1"/>
</dbReference>
<dbReference type="PROSITE" id="PS00061">
    <property type="entry name" value="ADH_SHORT"/>
    <property type="match status" value="1"/>
</dbReference>
<keyword evidence="15" id="KW-1185">Reference proteome</keyword>
<feature type="region of interest" description="Disordered" evidence="13">
    <location>
        <begin position="350"/>
        <end position="376"/>
    </location>
</feature>
<dbReference type="PRINTS" id="PR00081">
    <property type="entry name" value="GDHRDH"/>
</dbReference>
<keyword evidence="5" id="KW-1133">Transmembrane helix</keyword>
<dbReference type="PRINTS" id="PR00080">
    <property type="entry name" value="SDRFAMILY"/>
</dbReference>
<evidence type="ECO:0000256" key="13">
    <source>
        <dbReference type="SAM" id="MobiDB-lite"/>
    </source>
</evidence>
<evidence type="ECO:0000256" key="7">
    <source>
        <dbReference type="ARBA" id="ARBA00023098"/>
    </source>
</evidence>
<evidence type="ECO:0000313" key="15">
    <source>
        <dbReference type="Proteomes" id="UP000799302"/>
    </source>
</evidence>
<dbReference type="Pfam" id="PF00106">
    <property type="entry name" value="adh_short"/>
    <property type="match status" value="1"/>
</dbReference>
<evidence type="ECO:0000256" key="1">
    <source>
        <dbReference type="ARBA" id="ARBA00004141"/>
    </source>
</evidence>
<evidence type="ECO:0000256" key="12">
    <source>
        <dbReference type="RuleBase" id="RU000363"/>
    </source>
</evidence>
<keyword evidence="3" id="KW-0812">Transmembrane</keyword>
<accession>A0A6A6UFF2</accession>
<dbReference type="EMBL" id="MU004233">
    <property type="protein sequence ID" value="KAF2670912.1"/>
    <property type="molecule type" value="Genomic_DNA"/>
</dbReference>
<evidence type="ECO:0000256" key="5">
    <source>
        <dbReference type="ARBA" id="ARBA00022989"/>
    </source>
</evidence>
<dbReference type="AlphaFoldDB" id="A0A6A6UFF2"/>
<dbReference type="CDD" id="cd05339">
    <property type="entry name" value="17beta-HSDXI-like_SDR_c"/>
    <property type="match status" value="1"/>
</dbReference>
<feature type="compositionally biased region" description="Polar residues" evidence="13">
    <location>
        <begin position="351"/>
        <end position="364"/>
    </location>
</feature>
<evidence type="ECO:0000256" key="2">
    <source>
        <dbReference type="ARBA" id="ARBA00006484"/>
    </source>
</evidence>
<dbReference type="GO" id="GO:0016020">
    <property type="term" value="C:membrane"/>
    <property type="evidence" value="ECO:0007669"/>
    <property type="project" value="UniProtKB-SubCell"/>
</dbReference>
<proteinExistence type="inferred from homology"/>
<name>A0A6A6UFF2_9PEZI</name>
<comment type="similarity">
    <text evidence="2 12">Belongs to the short-chain dehydrogenases/reductases (SDR) family.</text>
</comment>
<dbReference type="Proteomes" id="UP000799302">
    <property type="component" value="Unassembled WGS sequence"/>
</dbReference>
<evidence type="ECO:0000256" key="6">
    <source>
        <dbReference type="ARBA" id="ARBA00023002"/>
    </source>
</evidence>
<keyword evidence="4" id="KW-0521">NADP</keyword>
<dbReference type="GO" id="GO:0052650">
    <property type="term" value="F:all-trans-retinol dehydrogenase (NADP+) activity"/>
    <property type="evidence" value="ECO:0007669"/>
    <property type="project" value="UniProtKB-ARBA"/>
</dbReference>
<keyword evidence="8" id="KW-0472">Membrane</keyword>
<dbReference type="OrthoDB" id="10253736at2759"/>
<sequence length="376" mass="41795">MPLRSQWSLQREGFTFDTVLSLLKKTALNPWYTLPLYLFSKYHVKGQEVAAKRPDLAKWLRRFAILSAIRYMNSVLNSGLTNNWKNDTYDWKKEIVVVTGGSDGIGARVVQLLAERGIKVVILDIQPPKFTTRPNVHYFKCDLANPSDIRYIAASVSQSIGSPTILINNAGFARGNSILSASDTDIKLTFQINTLAHYHLAQAFLPSMISKNHGMVVTIASLAAYITSPGLVDYSASKAAALVFHEGLSAELATIHKAPAVRTICVCQGYTKTPLFEGFHKGDRFMNYALEPETVAEEIVRGVLRGQSDHIMLPRGNAYIAALRAFPLWMQAHVRKDLKKMMINWKGRQVAQPSEKSANSSPIESSGILVDKEDKE</sequence>